<dbReference type="Gene3D" id="1.25.40.10">
    <property type="entry name" value="Tetratricopeptide repeat domain"/>
    <property type="match status" value="3"/>
</dbReference>
<proteinExistence type="predicted"/>
<evidence type="ECO:0000256" key="1">
    <source>
        <dbReference type="ARBA" id="ARBA00022737"/>
    </source>
</evidence>
<dbReference type="PANTHER" id="PTHR45641">
    <property type="entry name" value="TETRATRICOPEPTIDE REPEAT PROTEIN (AFU_ORTHOLOGUE AFUA_6G03870)"/>
    <property type="match status" value="1"/>
</dbReference>
<dbReference type="InterPro" id="IPR027417">
    <property type="entry name" value="P-loop_NTPase"/>
</dbReference>
<keyword evidence="4" id="KW-1185">Reference proteome</keyword>
<dbReference type="RefSeq" id="WP_161477631.1">
    <property type="nucleotide sequence ID" value="NZ_WXEW01000001.1"/>
</dbReference>
<reference evidence="3 4" key="1">
    <citation type="submission" date="2020-01" db="EMBL/GenBank/DDBJ databases">
        <title>Herbidospora sp. NEAU-GS84 nov., a novel actinomycete isolated from soil.</title>
        <authorList>
            <person name="Han L."/>
        </authorList>
    </citation>
    <scope>NUCLEOTIDE SEQUENCE [LARGE SCALE GENOMIC DNA]</scope>
    <source>
        <strain evidence="3 4">NEAU-GS84</strain>
    </source>
</reference>
<evidence type="ECO:0000313" key="3">
    <source>
        <dbReference type="EMBL" id="NAS20077.1"/>
    </source>
</evidence>
<protein>
    <submittedName>
        <fullName evidence="3">Tetratricopeptide repeat protein</fullName>
    </submittedName>
</protein>
<dbReference type="SUPFAM" id="SSF48452">
    <property type="entry name" value="TPR-like"/>
    <property type="match status" value="4"/>
</dbReference>
<evidence type="ECO:0000256" key="2">
    <source>
        <dbReference type="ARBA" id="ARBA00022803"/>
    </source>
</evidence>
<comment type="caution">
    <text evidence="3">The sequence shown here is derived from an EMBL/GenBank/DDBJ whole genome shotgun (WGS) entry which is preliminary data.</text>
</comment>
<sequence length="938" mass="101154">MEGIGSDQDPGRDLGEGSSASIQMEATASGHGEVNQAGHNLTVNKTVNTVNTVNVHLPPPAPPVGQIVEGDIPRRPPAFQPRSGLLDALKAQVRQEGAAVIDAVTGTPGVGKSMLAASYAWTCQQVGWPLIVWINAQHPDQILTGLAGLARRLNLHDPDDDAQAAALKARNWLAAADRPGLLVFDNATAVDDVRPWCPATGEVQILITTRNRAFHTLFTAIDVGVFPPEQSVALLHQRTGDTTPGAEQVAAELGHLPLALGQAGAYIHRRRMTYSTYLTLLRDYPLHRQLPPQAHDDYPDGTAAAILLSIDQAEQTIPHAQDMLELLAVLSEAGVPRAVLYGTIDPDPAGTEGIDQLLADLADTSLVTFSEDGATVLMHRLTSRILRERAHHTTADAVGSRLAEMLDRGVYLLHRFNAHIPTSSAAWAARTAVDMLMEQTATLYALAADLDEPFESILFLRARCGQYLHDIADLTRAIPLLEQTLADFERVLGADHPSTLASRNNLASAYREAGDLGRAISLQEQTLADCERVLGGDHPDTLASRNNLAGSCRAAGDLTRAIALLERTLADRERVLGGDHPDTLVSRNNLAGAYEATGDLGRSIPLHKQTLADFERVLGGDHPSTLSSRNNLATAYQTAGNLSQAIPLLEQTLADRERVLGVDHPDTLTSRNNLAFAYQEAGDLGRAIPLHRQTLADRERVLSGDHPDILQSRNNLALAYVSAGDISRAIPLYEQVLTERERVLGVDHPDTLNSRNNLGGAYQVAGDLSRAIPLLEQALAHRERILGDDHPDTLFARNNLGGAYQAAGDLSRAIPLLQQTLADRERVLGGDHPHTLQSRTNFAHAHYMVGNLSQALTLFAQTLADCERVLGPDHPHTVISRANLAGVYQAAGDLGRAVPLFEQSLAQAERVLGADHPTTRVVRGHMRTALRQSDSDLD</sequence>
<gene>
    <name evidence="3" type="ORF">GT755_00070</name>
</gene>
<dbReference type="Pfam" id="PF13424">
    <property type="entry name" value="TPR_12"/>
    <property type="match status" value="4"/>
</dbReference>
<dbReference type="PANTHER" id="PTHR45641:SF19">
    <property type="entry name" value="NEPHROCYSTIN-3"/>
    <property type="match status" value="1"/>
</dbReference>
<dbReference type="Gene3D" id="3.40.50.300">
    <property type="entry name" value="P-loop containing nucleotide triphosphate hydrolases"/>
    <property type="match status" value="1"/>
</dbReference>
<accession>A0A7C9NY28</accession>
<organism evidence="3 4">
    <name type="scientific">Herbidospora solisilvae</name>
    <dbReference type="NCBI Taxonomy" id="2696284"/>
    <lineage>
        <taxon>Bacteria</taxon>
        <taxon>Bacillati</taxon>
        <taxon>Actinomycetota</taxon>
        <taxon>Actinomycetes</taxon>
        <taxon>Streptosporangiales</taxon>
        <taxon>Streptosporangiaceae</taxon>
        <taxon>Herbidospora</taxon>
    </lineage>
</organism>
<evidence type="ECO:0000313" key="4">
    <source>
        <dbReference type="Proteomes" id="UP000479526"/>
    </source>
</evidence>
<dbReference type="InterPro" id="IPR019734">
    <property type="entry name" value="TPR_rpt"/>
</dbReference>
<dbReference type="SUPFAM" id="SSF52540">
    <property type="entry name" value="P-loop containing nucleoside triphosphate hydrolases"/>
    <property type="match status" value="1"/>
</dbReference>
<dbReference type="SMART" id="SM00028">
    <property type="entry name" value="TPR"/>
    <property type="match status" value="6"/>
</dbReference>
<name>A0A7C9NY28_9ACTN</name>
<keyword evidence="2" id="KW-0802">TPR repeat</keyword>
<dbReference type="InterPro" id="IPR011990">
    <property type="entry name" value="TPR-like_helical_dom_sf"/>
</dbReference>
<dbReference type="AlphaFoldDB" id="A0A7C9NY28"/>
<dbReference type="Pfam" id="PF13374">
    <property type="entry name" value="TPR_10"/>
    <property type="match status" value="3"/>
</dbReference>
<keyword evidence="1" id="KW-0677">Repeat</keyword>
<dbReference type="EMBL" id="WXEW01000001">
    <property type="protein sequence ID" value="NAS20077.1"/>
    <property type="molecule type" value="Genomic_DNA"/>
</dbReference>
<dbReference type="Proteomes" id="UP000479526">
    <property type="component" value="Unassembled WGS sequence"/>
</dbReference>
<dbReference type="PRINTS" id="PR00381">
    <property type="entry name" value="KINESINLIGHT"/>
</dbReference>